<feature type="compositionally biased region" description="Basic and acidic residues" evidence="1">
    <location>
        <begin position="1"/>
        <end position="34"/>
    </location>
</feature>
<evidence type="ECO:0000256" key="2">
    <source>
        <dbReference type="SAM" id="Phobius"/>
    </source>
</evidence>
<name>A0ABN0Z8N9_9BACI</name>
<dbReference type="RefSeq" id="WP_343752175.1">
    <property type="nucleotide sequence ID" value="NZ_BAAADM010000039.1"/>
</dbReference>
<sequence length="299" mass="34330">MKGKNLKEDMQNIKVPKEKLHQRIESGVRQAESKGKKKRRVPKWILSSVASVVIIGSGVTFGGSYIADAAESLINQIFGSEENLMQAYPDESQEEIDDFDRHLELAKENLTEEEFNDYSELIKERTEIWSRIKEENREPNENEAARLNQIGDLQQSYTDKFALKEVQQQAKFSFTITKPTYIPESYNQIGENYSIENVDEEPVVSLNYSNGEYLFWTQQVNINQKDIMEEMLGDGPYKKSETYSSNGLQFDVVSPKDESASFRGGMRVAVPEKDYKIVMFAEALSKEKMEKVLLSMVEK</sequence>
<keyword evidence="4" id="KW-1185">Reference proteome</keyword>
<evidence type="ECO:0000313" key="4">
    <source>
        <dbReference type="Proteomes" id="UP001501459"/>
    </source>
</evidence>
<organism evidence="3 4">
    <name type="scientific">Lentibacillus halophilus</name>
    <dbReference type="NCBI Taxonomy" id="295065"/>
    <lineage>
        <taxon>Bacteria</taxon>
        <taxon>Bacillati</taxon>
        <taxon>Bacillota</taxon>
        <taxon>Bacilli</taxon>
        <taxon>Bacillales</taxon>
        <taxon>Bacillaceae</taxon>
        <taxon>Lentibacillus</taxon>
    </lineage>
</organism>
<evidence type="ECO:0000256" key="1">
    <source>
        <dbReference type="SAM" id="MobiDB-lite"/>
    </source>
</evidence>
<evidence type="ECO:0008006" key="5">
    <source>
        <dbReference type="Google" id="ProtNLM"/>
    </source>
</evidence>
<accession>A0ABN0Z8N9</accession>
<dbReference type="InterPro" id="IPR038267">
    <property type="entry name" value="ECF_sigma_eff"/>
</dbReference>
<reference evidence="3 4" key="1">
    <citation type="journal article" date="2019" name="Int. J. Syst. Evol. Microbiol.">
        <title>The Global Catalogue of Microorganisms (GCM) 10K type strain sequencing project: providing services to taxonomists for standard genome sequencing and annotation.</title>
        <authorList>
            <consortium name="The Broad Institute Genomics Platform"/>
            <consortium name="The Broad Institute Genome Sequencing Center for Infectious Disease"/>
            <person name="Wu L."/>
            <person name="Ma J."/>
        </authorList>
    </citation>
    <scope>NUCLEOTIDE SEQUENCE [LARGE SCALE GENOMIC DNA]</scope>
    <source>
        <strain evidence="3 4">JCM 12149</strain>
    </source>
</reference>
<gene>
    <name evidence="3" type="ORF">GCM10008983_14980</name>
</gene>
<keyword evidence="2" id="KW-0472">Membrane</keyword>
<proteinExistence type="predicted"/>
<dbReference type="EMBL" id="BAAADM010000039">
    <property type="protein sequence ID" value="GAA0439096.1"/>
    <property type="molecule type" value="Genomic_DNA"/>
</dbReference>
<dbReference type="Gene3D" id="1.10.3950.10">
    <property type="entry name" value="putative ecf-type sigma factor negative effector from bacillus cereus"/>
    <property type="match status" value="1"/>
</dbReference>
<feature type="region of interest" description="Disordered" evidence="1">
    <location>
        <begin position="1"/>
        <end position="35"/>
    </location>
</feature>
<dbReference type="Proteomes" id="UP001501459">
    <property type="component" value="Unassembled WGS sequence"/>
</dbReference>
<feature type="transmembrane region" description="Helical" evidence="2">
    <location>
        <begin position="44"/>
        <end position="67"/>
    </location>
</feature>
<keyword evidence="2" id="KW-1133">Transmembrane helix</keyword>
<protein>
    <recommendedName>
        <fullName evidence="5">DUF4367 domain-containing protein</fullName>
    </recommendedName>
</protein>
<comment type="caution">
    <text evidence="3">The sequence shown here is derived from an EMBL/GenBank/DDBJ whole genome shotgun (WGS) entry which is preliminary data.</text>
</comment>
<keyword evidence="2" id="KW-0812">Transmembrane</keyword>
<evidence type="ECO:0000313" key="3">
    <source>
        <dbReference type="EMBL" id="GAA0439096.1"/>
    </source>
</evidence>